<accession>A0A068NWX1</accession>
<reference evidence="1 2" key="1">
    <citation type="journal article" date="2014" name="PLoS ONE">
        <title>The first complete genome sequence of the class fimbriimonadia in the phylum armatimonadetes.</title>
        <authorList>
            <person name="Hu Z.Y."/>
            <person name="Wang Y.Z."/>
            <person name="Im W.T."/>
            <person name="Wang S.Y."/>
            <person name="Zhao G.P."/>
            <person name="Zheng H.J."/>
            <person name="Quan Z.X."/>
        </authorList>
    </citation>
    <scope>NUCLEOTIDE SEQUENCE [LARGE SCALE GENOMIC DNA]</scope>
    <source>
        <strain evidence="1">Gsoil 348</strain>
    </source>
</reference>
<dbReference type="EMBL" id="CP007139">
    <property type="protein sequence ID" value="AIE86084.1"/>
    <property type="molecule type" value="Genomic_DNA"/>
</dbReference>
<protein>
    <submittedName>
        <fullName evidence="1">Uncharacterized protein</fullName>
    </submittedName>
</protein>
<dbReference type="HOGENOM" id="CLU_1765314_0_0_0"/>
<proteinExistence type="predicted"/>
<dbReference type="Proteomes" id="UP000027982">
    <property type="component" value="Chromosome"/>
</dbReference>
<dbReference type="AlphaFoldDB" id="A0A068NWX1"/>
<evidence type="ECO:0000313" key="2">
    <source>
        <dbReference type="Proteomes" id="UP000027982"/>
    </source>
</evidence>
<dbReference type="KEGG" id="fgi:OP10G_2716"/>
<keyword evidence="2" id="KW-1185">Reference proteome</keyword>
<sequence>MSVLVGTLALAACGCKSKEAQVQGRWKVKEVTLTGVAGAQAESMKGLLMSTTYQFKDDKKVSISMAKAAMEGDWALTSKGVEINIKTVLGLTLDQIKQKAKGAPEASMLAEVWYKPVLGILSGDGKTLTIAVPGGLGSFILEKDSSG</sequence>
<organism evidence="1 2">
    <name type="scientific">Fimbriimonas ginsengisoli Gsoil 348</name>
    <dbReference type="NCBI Taxonomy" id="661478"/>
    <lineage>
        <taxon>Bacteria</taxon>
        <taxon>Bacillati</taxon>
        <taxon>Armatimonadota</taxon>
        <taxon>Fimbriimonadia</taxon>
        <taxon>Fimbriimonadales</taxon>
        <taxon>Fimbriimonadaceae</taxon>
        <taxon>Fimbriimonas</taxon>
    </lineage>
</organism>
<evidence type="ECO:0000313" key="1">
    <source>
        <dbReference type="EMBL" id="AIE86084.1"/>
    </source>
</evidence>
<gene>
    <name evidence="1" type="ORF">OP10G_2716</name>
</gene>
<name>A0A068NWX1_FIMGI</name>